<evidence type="ECO:0000256" key="1">
    <source>
        <dbReference type="ARBA" id="ARBA00004418"/>
    </source>
</evidence>
<comment type="caution">
    <text evidence="7">The sequence shown here is derived from an EMBL/GenBank/DDBJ whole genome shotgun (WGS) entry which is preliminary data.</text>
</comment>
<comment type="similarity">
    <text evidence="2">Belongs to the prokaryotic sulfate-binding protein family.</text>
</comment>
<feature type="signal peptide" evidence="6">
    <location>
        <begin position="1"/>
        <end position="27"/>
    </location>
</feature>
<proteinExistence type="inferred from homology"/>
<dbReference type="InterPro" id="IPR005669">
    <property type="entry name" value="Thiosulph/SO4-bd"/>
</dbReference>
<dbReference type="Pfam" id="PF13531">
    <property type="entry name" value="SBP_bac_11"/>
    <property type="match status" value="1"/>
</dbReference>
<protein>
    <submittedName>
        <fullName evidence="7">Extracellular solute-binding protein</fullName>
    </submittedName>
</protein>
<dbReference type="SUPFAM" id="SSF53850">
    <property type="entry name" value="Periplasmic binding protein-like II"/>
    <property type="match status" value="1"/>
</dbReference>
<reference evidence="7 8" key="1">
    <citation type="submission" date="2023-06" db="EMBL/GenBank/DDBJ databases">
        <title>Cellulomonas sp. MW4 Whole genome sequence.</title>
        <authorList>
            <person name="Park S."/>
        </authorList>
    </citation>
    <scope>NUCLEOTIDE SEQUENCE [LARGE SCALE GENOMIC DNA]</scope>
    <source>
        <strain evidence="7 8">MW4</strain>
    </source>
</reference>
<evidence type="ECO:0000256" key="2">
    <source>
        <dbReference type="ARBA" id="ARBA00006099"/>
    </source>
</evidence>
<keyword evidence="4 6" id="KW-0732">Signal</keyword>
<evidence type="ECO:0000313" key="8">
    <source>
        <dbReference type="Proteomes" id="UP001529338"/>
    </source>
</evidence>
<evidence type="ECO:0000256" key="5">
    <source>
        <dbReference type="ARBA" id="ARBA00022764"/>
    </source>
</evidence>
<keyword evidence="8" id="KW-1185">Reference proteome</keyword>
<dbReference type="Proteomes" id="UP001529338">
    <property type="component" value="Unassembled WGS sequence"/>
</dbReference>
<dbReference type="PROSITE" id="PS51257">
    <property type="entry name" value="PROKAR_LIPOPROTEIN"/>
    <property type="match status" value="1"/>
</dbReference>
<accession>A0ABT7SK32</accession>
<sequence>MTSAPRRPARHWVAVAAGATALTMALAACGGQAKASGSTDGASAAGGKVGIVAFSVPKPAYDAAETAFQATPDGKGVEFSASYGPSGSQSKAVAAGQPADYVGFSVGPDLTRLVPDTVDAGWDSGSTKGIVSSSVVVLVVRKGNPKHITGWDDLVKDGVQIVTPSPATSGSAKWNILAAYEHVISDGGTPEQAEAYLTSFYKHIVSKPESGAAATTTFTAGTGDVLVSYENEAIASRQKGADVEYVVPNESVLIENPGAVTKTASPAAAKFLQFVESADGQKIFASKGFRPVGGVVEPGTVEGATDPANPFPPVAKLTTIASLGGWDVVDKKFFDKTDGIVTKIEASAG</sequence>
<evidence type="ECO:0000256" key="4">
    <source>
        <dbReference type="ARBA" id="ARBA00022729"/>
    </source>
</evidence>
<evidence type="ECO:0000256" key="3">
    <source>
        <dbReference type="ARBA" id="ARBA00022448"/>
    </source>
</evidence>
<dbReference type="PANTHER" id="PTHR30368:SF2">
    <property type="entry name" value="SULFATE-BINDING PROTEIN"/>
    <property type="match status" value="1"/>
</dbReference>
<organism evidence="7 8">
    <name type="scientific">Cellulomonas alba</name>
    <dbReference type="NCBI Taxonomy" id="3053467"/>
    <lineage>
        <taxon>Bacteria</taxon>
        <taxon>Bacillati</taxon>
        <taxon>Actinomycetota</taxon>
        <taxon>Actinomycetes</taxon>
        <taxon>Micrococcales</taxon>
        <taxon>Cellulomonadaceae</taxon>
        <taxon>Cellulomonas</taxon>
    </lineage>
</organism>
<gene>
    <name evidence="7" type="ORF">QRT04_13165</name>
</gene>
<feature type="chain" id="PRO_5045565448" evidence="6">
    <location>
        <begin position="28"/>
        <end position="349"/>
    </location>
</feature>
<name>A0ABT7SK32_9CELL</name>
<dbReference type="RefSeq" id="WP_289455918.1">
    <property type="nucleotide sequence ID" value="NZ_JAUCGQ010000002.1"/>
</dbReference>
<dbReference type="Gene3D" id="3.40.190.10">
    <property type="entry name" value="Periplasmic binding protein-like II"/>
    <property type="match status" value="2"/>
</dbReference>
<comment type="subcellular location">
    <subcellularLocation>
        <location evidence="1">Periplasm</location>
    </subcellularLocation>
</comment>
<keyword evidence="3" id="KW-0813">Transport</keyword>
<dbReference type="EMBL" id="JAUCGQ010000002">
    <property type="protein sequence ID" value="MDM7855884.1"/>
    <property type="molecule type" value="Genomic_DNA"/>
</dbReference>
<keyword evidence="5" id="KW-0574">Periplasm</keyword>
<evidence type="ECO:0000313" key="7">
    <source>
        <dbReference type="EMBL" id="MDM7855884.1"/>
    </source>
</evidence>
<dbReference type="PANTHER" id="PTHR30368">
    <property type="entry name" value="SULFATE-BINDING PROTEIN"/>
    <property type="match status" value="1"/>
</dbReference>
<evidence type="ECO:0000256" key="6">
    <source>
        <dbReference type="SAM" id="SignalP"/>
    </source>
</evidence>